<name>A0ABZ0PMD4_9PROT</name>
<evidence type="ECO:0000256" key="1">
    <source>
        <dbReference type="SAM" id="MobiDB-lite"/>
    </source>
</evidence>
<keyword evidence="4" id="KW-1185">Reference proteome</keyword>
<feature type="transmembrane region" description="Helical" evidence="2">
    <location>
        <begin position="32"/>
        <end position="54"/>
    </location>
</feature>
<evidence type="ECO:0000313" key="4">
    <source>
        <dbReference type="Proteomes" id="UP001305521"/>
    </source>
</evidence>
<dbReference type="RefSeq" id="WP_318650590.1">
    <property type="nucleotide sequence ID" value="NZ_CP137852.1"/>
</dbReference>
<feature type="region of interest" description="Disordered" evidence="1">
    <location>
        <begin position="1"/>
        <end position="27"/>
    </location>
</feature>
<keyword evidence="2" id="KW-0472">Membrane</keyword>
<evidence type="ECO:0000313" key="3">
    <source>
        <dbReference type="EMBL" id="WPB86621.1"/>
    </source>
</evidence>
<dbReference type="EMBL" id="CP137852">
    <property type="protein sequence ID" value="WPB86621.1"/>
    <property type="molecule type" value="Genomic_DNA"/>
</dbReference>
<dbReference type="Proteomes" id="UP001305521">
    <property type="component" value="Chromosome"/>
</dbReference>
<protein>
    <submittedName>
        <fullName evidence="3">Uncharacterized protein</fullName>
    </submittedName>
</protein>
<sequence>MRMADWSEPADIEFLTPEPPPPVQDLPEEPWLPAWDVTLMTVAAFALIALAALLEIG</sequence>
<organism evidence="3 4">
    <name type="scientific">Sediminicoccus rosea</name>
    <dbReference type="NCBI Taxonomy" id="1225128"/>
    <lineage>
        <taxon>Bacteria</taxon>
        <taxon>Pseudomonadati</taxon>
        <taxon>Pseudomonadota</taxon>
        <taxon>Alphaproteobacteria</taxon>
        <taxon>Acetobacterales</taxon>
        <taxon>Roseomonadaceae</taxon>
        <taxon>Sediminicoccus</taxon>
    </lineage>
</organism>
<keyword evidence="2" id="KW-0812">Transmembrane</keyword>
<gene>
    <name evidence="3" type="ORF">R9Z33_07015</name>
</gene>
<accession>A0ABZ0PMD4</accession>
<keyword evidence="2" id="KW-1133">Transmembrane helix</keyword>
<evidence type="ECO:0000256" key="2">
    <source>
        <dbReference type="SAM" id="Phobius"/>
    </source>
</evidence>
<proteinExistence type="predicted"/>
<reference evidence="3 4" key="1">
    <citation type="submission" date="2023-11" db="EMBL/GenBank/DDBJ databases">
        <title>Arctic aerobic anoxygenic photoheterotroph Sediminicoccus rosea KRV36 adapts its photosynthesis to long days of polar summer.</title>
        <authorList>
            <person name="Tomasch J."/>
            <person name="Kopejtka K."/>
            <person name="Bily T."/>
            <person name="Gardiner A.T."/>
            <person name="Gardian Z."/>
            <person name="Shivaramu S."/>
            <person name="Koblizek M."/>
            <person name="Engelhardt F."/>
            <person name="Kaftan D."/>
        </authorList>
    </citation>
    <scope>NUCLEOTIDE SEQUENCE [LARGE SCALE GENOMIC DNA]</scope>
    <source>
        <strain evidence="3 4">R-30</strain>
    </source>
</reference>